<dbReference type="InterPro" id="IPR007421">
    <property type="entry name" value="Schlafen_AlbA_2_dom"/>
</dbReference>
<evidence type="ECO:0000256" key="2">
    <source>
        <dbReference type="ARBA" id="ARBA00022741"/>
    </source>
</evidence>
<evidence type="ECO:0000313" key="9">
    <source>
        <dbReference type="RefSeq" id="XP_015263468.1"/>
    </source>
</evidence>
<evidence type="ECO:0000259" key="6">
    <source>
        <dbReference type="Pfam" id="PF17057"/>
    </source>
</evidence>
<dbReference type="Gene3D" id="3.40.50.300">
    <property type="entry name" value="P-loop containing nucleotide triphosphate hydrolases"/>
    <property type="match status" value="1"/>
</dbReference>
<feature type="domain" description="Schlafen AlbA-2" evidence="4">
    <location>
        <begin position="223"/>
        <end position="305"/>
    </location>
</feature>
<dbReference type="Proteomes" id="UP000694871">
    <property type="component" value="Unplaced"/>
</dbReference>
<dbReference type="InterPro" id="IPR048729">
    <property type="entry name" value="SLFN_GTPase-like"/>
</dbReference>
<feature type="domain" description="Poxin-Schlafen/Schlafen-like N-terminal" evidence="6">
    <location>
        <begin position="95"/>
        <end position="221"/>
    </location>
</feature>
<dbReference type="PANTHER" id="PTHR12155:SF30">
    <property type="entry name" value="PROTEIN SLFN14"/>
    <property type="match status" value="1"/>
</dbReference>
<dbReference type="InterPro" id="IPR027417">
    <property type="entry name" value="P-loop_NTPase"/>
</dbReference>
<evidence type="ECO:0000259" key="7">
    <source>
        <dbReference type="Pfam" id="PF21026"/>
    </source>
</evidence>
<reference evidence="9" key="1">
    <citation type="submission" date="2025-08" db="UniProtKB">
        <authorList>
            <consortium name="RefSeq"/>
        </authorList>
    </citation>
    <scope>IDENTIFICATION</scope>
</reference>
<proteinExistence type="inferred from homology"/>
<dbReference type="InterPro" id="IPR038461">
    <property type="entry name" value="Schlafen_AlbA_2_dom_sf"/>
</dbReference>
<dbReference type="Pfam" id="PF09848">
    <property type="entry name" value="SLFN-g3_helicase"/>
    <property type="match status" value="1"/>
</dbReference>
<accession>A0ABM1JPT1</accession>
<comment type="similarity">
    <text evidence="1">Belongs to the Schlafen family. Subgroup III subfamily.</text>
</comment>
<dbReference type="SUPFAM" id="SSF52540">
    <property type="entry name" value="P-loop containing nucleoside triphosphate hydrolases"/>
    <property type="match status" value="1"/>
</dbReference>
<keyword evidence="3" id="KW-0067">ATP-binding</keyword>
<dbReference type="Pfam" id="PF21026">
    <property type="entry name" value="SLFN_GTPase-like"/>
    <property type="match status" value="1"/>
</dbReference>
<dbReference type="PANTHER" id="PTHR12155">
    <property type="entry name" value="SCHLAFEN"/>
    <property type="match status" value="1"/>
</dbReference>
<evidence type="ECO:0000259" key="5">
    <source>
        <dbReference type="Pfam" id="PF09848"/>
    </source>
</evidence>
<name>A0ABM1JPT1_GEKJA</name>
<organism evidence="8 9">
    <name type="scientific">Gekko japonicus</name>
    <name type="common">Schlegel's Japanese gecko</name>
    <dbReference type="NCBI Taxonomy" id="146911"/>
    <lineage>
        <taxon>Eukaryota</taxon>
        <taxon>Metazoa</taxon>
        <taxon>Chordata</taxon>
        <taxon>Craniata</taxon>
        <taxon>Vertebrata</taxon>
        <taxon>Euteleostomi</taxon>
        <taxon>Lepidosauria</taxon>
        <taxon>Squamata</taxon>
        <taxon>Bifurcata</taxon>
        <taxon>Gekkota</taxon>
        <taxon>Gekkonidae</taxon>
        <taxon>Gekkoninae</taxon>
        <taxon>Gekko</taxon>
    </lineage>
</organism>
<evidence type="ECO:0000259" key="4">
    <source>
        <dbReference type="Pfam" id="PF04326"/>
    </source>
</evidence>
<keyword evidence="2" id="KW-0547">Nucleotide-binding</keyword>
<feature type="domain" description="Schlafen group 3-like DNA/RNA helicase" evidence="5">
    <location>
        <begin position="581"/>
        <end position="694"/>
    </location>
</feature>
<dbReference type="InterPro" id="IPR029684">
    <property type="entry name" value="Schlafen"/>
</dbReference>
<dbReference type="Pfam" id="PF04326">
    <property type="entry name" value="SLFN_AlbA_2"/>
    <property type="match status" value="1"/>
</dbReference>
<gene>
    <name evidence="9" type="primary">LOC107107683</name>
</gene>
<dbReference type="GeneID" id="107107683"/>
<dbReference type="Pfam" id="PF17057">
    <property type="entry name" value="B3R"/>
    <property type="match status" value="1"/>
</dbReference>
<keyword evidence="8" id="KW-1185">Reference proteome</keyword>
<feature type="domain" description="Schlafen GTPase-like" evidence="7">
    <location>
        <begin position="385"/>
        <end position="527"/>
    </location>
</feature>
<protein>
    <submittedName>
        <fullName evidence="9">Schlafen family member 14-like</fullName>
    </submittedName>
</protein>
<sequence>MAAARDQLQLRLITDYPEDVINVGKITFGEKQRDELEEKLGIQNTNLTQAACALLNSGGGVIRAEIENEGYSYKQHGFGLDIGKSFRECVQSDSFSKYFDIVQEGSCLHIWVKTWSTESISQPAVISKARLCCLDTGLLQRSVTSAVKMKPLEALDFLKVKQASAKKDPAEMAGLIRKRASLWDDIQHSRGAGMQVEEDILKAAARFFERDWLEYEEFLDFTESTEVEFKGFPYLAKSAEVEFTAENILEFVRAKLPNYISAFANTKGGYLIFGVGDDRKVIGYEVNLQPDQLKIEVQETIDKLPHFHFCASLEKVAAECKIMPVYETNGTKHGCVLAVKLEPFCCVVFAAAPDSWIVKDHHVKKLRVDEWIELMTAEDPGDSNGIIYKSEELCAELFSEYLGLKNIMNKKMKELQFSKGVLVFSRSWAVDVGLRQHPCVACDILLVATDTVPVLYTIIVDKNYSDSSTIPVLQYSRNVARILKQKLVNEGGYTRKVCVVPHVIELGSNGEVKTDLSLPVPYPLTYVVSREDLEELTQALAIVLLRFRSSLSDQLGCEFFNLLTTKQHEILTKNLHKSKKLFVYGLPGSGKTVVALQIIQKMKNVFHCSSDEILYICENRPLCETVRMKNICQAVTRVSFLKGKYTQSVKHIIIDEAQNFQSEDGDWYGEAVKITQAAAHKPGILWIFLDYLQKTHTFDCGLPPPYAQQPQEWLTLGVRNATEIFDAMKEQMHNILCSPNEPGIPYEQLEALVEEAQCGHSLGGLYKL</sequence>
<dbReference type="RefSeq" id="XP_015263468.1">
    <property type="nucleotide sequence ID" value="XM_015407982.1"/>
</dbReference>
<dbReference type="InterPro" id="IPR018647">
    <property type="entry name" value="SLFN_3-like_DNA/RNA_helicase"/>
</dbReference>
<dbReference type="InterPro" id="IPR031450">
    <property type="entry name" value="Poxin-SLFN/SLFN_N"/>
</dbReference>
<dbReference type="Gene3D" id="3.30.950.30">
    <property type="entry name" value="Schlafen, AAA domain"/>
    <property type="match status" value="1"/>
</dbReference>
<evidence type="ECO:0000313" key="8">
    <source>
        <dbReference type="Proteomes" id="UP000694871"/>
    </source>
</evidence>
<evidence type="ECO:0000256" key="1">
    <source>
        <dbReference type="ARBA" id="ARBA00010114"/>
    </source>
</evidence>
<evidence type="ECO:0000256" key="3">
    <source>
        <dbReference type="ARBA" id="ARBA00022840"/>
    </source>
</evidence>